<keyword evidence="2" id="KW-0560">Oxidoreductase</keyword>
<organism evidence="4">
    <name type="scientific">marine metagenome</name>
    <dbReference type="NCBI Taxonomy" id="408172"/>
    <lineage>
        <taxon>unclassified sequences</taxon>
        <taxon>metagenomes</taxon>
        <taxon>ecological metagenomes</taxon>
    </lineage>
</organism>
<dbReference type="PROSITE" id="PS00070">
    <property type="entry name" value="ALDEHYDE_DEHYDR_CYS"/>
    <property type="match status" value="1"/>
</dbReference>
<accession>A0A382DT53</accession>
<feature type="domain" description="Aldehyde dehydrogenase" evidence="3">
    <location>
        <begin position="39"/>
        <end position="501"/>
    </location>
</feature>
<dbReference type="Gene3D" id="3.40.309.10">
    <property type="entry name" value="Aldehyde Dehydrogenase, Chain A, domain 2"/>
    <property type="match status" value="1"/>
</dbReference>
<dbReference type="InterPro" id="IPR016162">
    <property type="entry name" value="Ald_DH_N"/>
</dbReference>
<dbReference type="InterPro" id="IPR016163">
    <property type="entry name" value="Ald_DH_C"/>
</dbReference>
<comment type="similarity">
    <text evidence="1">Belongs to the aldehyde dehydrogenase family.</text>
</comment>
<dbReference type="Gene3D" id="3.40.605.10">
    <property type="entry name" value="Aldehyde Dehydrogenase, Chain A, domain 1"/>
    <property type="match status" value="1"/>
</dbReference>
<dbReference type="InterPro" id="IPR016160">
    <property type="entry name" value="Ald_DH_CS_CYS"/>
</dbReference>
<dbReference type="EMBL" id="UINC01040775">
    <property type="protein sequence ID" value="SVB41124.1"/>
    <property type="molecule type" value="Genomic_DNA"/>
</dbReference>
<proteinExistence type="inferred from homology"/>
<dbReference type="AlphaFoldDB" id="A0A382DT53"/>
<reference evidence="4" key="1">
    <citation type="submission" date="2018-05" db="EMBL/GenBank/DDBJ databases">
        <authorList>
            <person name="Lanie J.A."/>
            <person name="Ng W.-L."/>
            <person name="Kazmierczak K.M."/>
            <person name="Andrzejewski T.M."/>
            <person name="Davidsen T.M."/>
            <person name="Wayne K.J."/>
            <person name="Tettelin H."/>
            <person name="Glass J.I."/>
            <person name="Rusch D."/>
            <person name="Podicherti R."/>
            <person name="Tsui H.-C.T."/>
            <person name="Winkler M.E."/>
        </authorList>
    </citation>
    <scope>NUCLEOTIDE SEQUENCE</scope>
</reference>
<evidence type="ECO:0000259" key="3">
    <source>
        <dbReference type="Pfam" id="PF00171"/>
    </source>
</evidence>
<dbReference type="PANTHER" id="PTHR11699">
    <property type="entry name" value="ALDEHYDE DEHYDROGENASE-RELATED"/>
    <property type="match status" value="1"/>
</dbReference>
<evidence type="ECO:0000256" key="2">
    <source>
        <dbReference type="ARBA" id="ARBA00023002"/>
    </source>
</evidence>
<evidence type="ECO:0000256" key="1">
    <source>
        <dbReference type="ARBA" id="ARBA00009986"/>
    </source>
</evidence>
<dbReference type="InterPro" id="IPR016161">
    <property type="entry name" value="Ald_DH/histidinol_DH"/>
</dbReference>
<gene>
    <name evidence="4" type="ORF">METZ01_LOCUS193978</name>
</gene>
<dbReference type="SUPFAM" id="SSF53720">
    <property type="entry name" value="ALDH-like"/>
    <property type="match status" value="1"/>
</dbReference>
<protein>
    <recommendedName>
        <fullName evidence="3">Aldehyde dehydrogenase domain-containing protein</fullName>
    </recommendedName>
</protein>
<dbReference type="FunFam" id="3.40.309.10:FF:000012">
    <property type="entry name" value="Betaine aldehyde dehydrogenase"/>
    <property type="match status" value="1"/>
</dbReference>
<name>A0A382DT53_9ZZZZ</name>
<dbReference type="GO" id="GO:0016620">
    <property type="term" value="F:oxidoreductase activity, acting on the aldehyde or oxo group of donors, NAD or NADP as acceptor"/>
    <property type="evidence" value="ECO:0007669"/>
    <property type="project" value="InterPro"/>
</dbReference>
<dbReference type="FunFam" id="3.40.605.10:FF:000001">
    <property type="entry name" value="Aldehyde dehydrogenase 1"/>
    <property type="match status" value="1"/>
</dbReference>
<evidence type="ECO:0000313" key="4">
    <source>
        <dbReference type="EMBL" id="SVB41124.1"/>
    </source>
</evidence>
<dbReference type="Pfam" id="PF00171">
    <property type="entry name" value="Aldedh"/>
    <property type="match status" value="1"/>
</dbReference>
<dbReference type="InterPro" id="IPR015590">
    <property type="entry name" value="Aldehyde_DH_dom"/>
</dbReference>
<sequence>MNAQTAKEYSKQDWQKLASDAETNIEGRLFINGEYCEAADGGKFEVINPSTNEVFATASEGTEKDVDRAVAAAKESFYSRTWLKMAPRKRMDIMYKFADLVQQNVTELSLMETLNMGKPIGDCLSVDIPASATNIRFMAESIDKINGKVTNTHDKALHLSLREPLGVVGCISPWNYPLLMAVWKISPALAAGNSVVLKPAEQSPHSCLKMAELFVEAGGPPGVFNVVNGYGEVAGKALALHPDVSKISFTGSTEVGKLILQYAGQSNMKKVGLECGGKTPQIFFGDLPDMSRAVTAAYDGIYANMGEVCNAGSRIFVEKSIYGDFLDQFIADGKDAYVPGDPLDPETNMGPLVTSEAQSRVLSYIESGKSEGAKLNFGGAVPSGMENGCYVEPTLFSDVSNDMKIAKEEIFGPVASVIPFDNAEQVTQMANDTIYGLCASVWTSDVNRAHSMAKSIEAGIVYINCYDEGDMTLEFGGYKQSGNTKDSCFESVLSYTQSKSVWYSLR</sequence>